<gene>
    <name evidence="6" type="ORF">DMAD_02307</name>
</gene>
<evidence type="ECO:0000259" key="5">
    <source>
        <dbReference type="PROSITE" id="PS51805"/>
    </source>
</evidence>
<dbReference type="AlphaFoldDB" id="A0AAU9G460"/>
<dbReference type="InterPro" id="IPR034732">
    <property type="entry name" value="EPHD"/>
</dbReference>
<dbReference type="Pfam" id="PF13771">
    <property type="entry name" value="zf-HC5HC2H"/>
    <property type="match status" value="1"/>
</dbReference>
<dbReference type="GO" id="GO:0005634">
    <property type="term" value="C:nucleus"/>
    <property type="evidence" value="ECO:0007669"/>
    <property type="project" value="TreeGrafter"/>
</dbReference>
<feature type="region of interest" description="Disordered" evidence="4">
    <location>
        <begin position="415"/>
        <end position="444"/>
    </location>
</feature>
<feature type="region of interest" description="Disordered" evidence="4">
    <location>
        <begin position="312"/>
        <end position="332"/>
    </location>
</feature>
<organism evidence="6 7">
    <name type="scientific">Drosophila madeirensis</name>
    <name type="common">Fruit fly</name>
    <dbReference type="NCBI Taxonomy" id="30013"/>
    <lineage>
        <taxon>Eukaryota</taxon>
        <taxon>Metazoa</taxon>
        <taxon>Ecdysozoa</taxon>
        <taxon>Arthropoda</taxon>
        <taxon>Hexapoda</taxon>
        <taxon>Insecta</taxon>
        <taxon>Pterygota</taxon>
        <taxon>Neoptera</taxon>
        <taxon>Endopterygota</taxon>
        <taxon>Diptera</taxon>
        <taxon>Brachycera</taxon>
        <taxon>Muscomorpha</taxon>
        <taxon>Ephydroidea</taxon>
        <taxon>Drosophilidae</taxon>
        <taxon>Drosophila</taxon>
        <taxon>Sophophora</taxon>
    </lineage>
</organism>
<evidence type="ECO:0000256" key="4">
    <source>
        <dbReference type="SAM" id="MobiDB-lite"/>
    </source>
</evidence>
<feature type="domain" description="PHD-type" evidence="5">
    <location>
        <begin position="3"/>
        <end position="120"/>
    </location>
</feature>
<dbReference type="PANTHER" id="PTHR12420">
    <property type="entry name" value="PHD FINGER PROTEIN"/>
    <property type="match status" value="1"/>
</dbReference>
<dbReference type="Pfam" id="PF26054">
    <property type="entry name" value="PHD_G2E3"/>
    <property type="match status" value="1"/>
</dbReference>
<keyword evidence="1" id="KW-0479">Metal-binding</keyword>
<dbReference type="EMBL" id="AP029266">
    <property type="protein sequence ID" value="BFG02939.1"/>
    <property type="molecule type" value="Genomic_DNA"/>
</dbReference>
<accession>A0AAU9G460</accession>
<dbReference type="PROSITE" id="PS51805">
    <property type="entry name" value="EPHD"/>
    <property type="match status" value="1"/>
</dbReference>
<dbReference type="InterPro" id="IPR059102">
    <property type="entry name" value="PHD_PHF7/G2E3-like"/>
</dbReference>
<dbReference type="Gene3D" id="3.30.40.10">
    <property type="entry name" value="Zinc/RING finger domain, C3HC4 (zinc finger)"/>
    <property type="match status" value="2"/>
</dbReference>
<dbReference type="InterPro" id="IPR013083">
    <property type="entry name" value="Znf_RING/FYVE/PHD"/>
</dbReference>
<evidence type="ECO:0000256" key="1">
    <source>
        <dbReference type="ARBA" id="ARBA00022723"/>
    </source>
</evidence>
<feature type="compositionally biased region" description="Basic residues" evidence="4">
    <location>
        <begin position="424"/>
        <end position="434"/>
    </location>
</feature>
<protein>
    <submittedName>
        <fullName evidence="6">PHD finger protein 7-like</fullName>
    </submittedName>
</protein>
<evidence type="ECO:0000313" key="7">
    <source>
        <dbReference type="Proteomes" id="UP001500889"/>
    </source>
</evidence>
<sequence length="528" mass="59249">MDRKTCALCGRSSSSDQYDTLAYGDWMTSHELSVHYYCLLLSTDLPQRGVDSSGILGFLLRDIRQAAAAAKKQICCYCNKTGASISCHKCCRRFHLTCSLNNHGSSEFSGEYHSYCEDCTTLDDYQRQLLANPPKNQTCDICLEAIQPFNLYRVSYGDCCRMGFAHRKCMRGYALAAGYYLRCIWCRNENFRDLIRKQSIFVPDSDATWERQRNAYEELHRRYLRCDQETCLCPHGRDYNKHSWIVWPCKLCASSGAHLKCVAGIVKNSHGSELEVYTCEICLDVEKKIQLNNRSAEKGQIDISLYVPNASHDQSMQSNTNELPTFPEEENSEVSNGSCITVIATQQTSAGATHEDTNTHDLVEETSKLTVNIVEEEIYVIPDTPLASPLDQESLPAPVPGLVQNVAGNMTTTMASQQTSNGATKKKQSSKLPKKIPDVQPVQEESSPGLVIAQTFTCHGEPFFYVVVLTFDEHGTKICTGSITLRFAANDPRLKDRSLKTLQNLQITREDIWSRSTDCGVLAKVHRN</sequence>
<dbReference type="PANTHER" id="PTHR12420:SF42">
    <property type="entry name" value="G2_M PHASE-SPECIFIC E3 UBIQUITIN-PROTEIN LIGASE"/>
    <property type="match status" value="1"/>
</dbReference>
<name>A0AAU9G460_DROMD</name>
<dbReference type="SUPFAM" id="SSF57903">
    <property type="entry name" value="FYVE/PHD zinc finger"/>
    <property type="match status" value="1"/>
</dbReference>
<evidence type="ECO:0000256" key="3">
    <source>
        <dbReference type="ARBA" id="ARBA00022833"/>
    </source>
</evidence>
<keyword evidence="7" id="KW-1185">Reference proteome</keyword>
<dbReference type="GO" id="GO:0008270">
    <property type="term" value="F:zinc ion binding"/>
    <property type="evidence" value="ECO:0007669"/>
    <property type="project" value="UniProtKB-KW"/>
</dbReference>
<dbReference type="Proteomes" id="UP001500889">
    <property type="component" value="Chromosome A"/>
</dbReference>
<keyword evidence="2" id="KW-0863">Zinc-finger</keyword>
<keyword evidence="3" id="KW-0862">Zinc</keyword>
<proteinExistence type="predicted"/>
<evidence type="ECO:0000256" key="2">
    <source>
        <dbReference type="ARBA" id="ARBA00022771"/>
    </source>
</evidence>
<dbReference type="InterPro" id="IPR051188">
    <property type="entry name" value="PHD-type_Zinc_Finger"/>
</dbReference>
<feature type="compositionally biased region" description="Polar residues" evidence="4">
    <location>
        <begin position="312"/>
        <end position="323"/>
    </location>
</feature>
<evidence type="ECO:0000313" key="6">
    <source>
        <dbReference type="EMBL" id="BFG02939.1"/>
    </source>
</evidence>
<reference evidence="6 7" key="1">
    <citation type="submission" date="2024-02" db="EMBL/GenBank/DDBJ databases">
        <title>A chromosome-level genome assembly of Drosophila madeirensis, a fruit fly species endemic to Madeira island.</title>
        <authorList>
            <person name="Tomihara K."/>
            <person name="Llopart A."/>
            <person name="Yamamoto D."/>
        </authorList>
    </citation>
    <scope>NUCLEOTIDE SEQUENCE [LARGE SCALE GENOMIC DNA]</scope>
    <source>
        <strain evidence="6 7">RF1</strain>
    </source>
</reference>
<dbReference type="InterPro" id="IPR011011">
    <property type="entry name" value="Znf_FYVE_PHD"/>
</dbReference>